<feature type="transmembrane region" description="Helical" evidence="1">
    <location>
        <begin position="6"/>
        <end position="23"/>
    </location>
</feature>
<gene>
    <name evidence="2" type="ORF">RaK2_00293</name>
</gene>
<feature type="transmembrane region" description="Helical" evidence="1">
    <location>
        <begin position="64"/>
        <end position="82"/>
    </location>
</feature>
<dbReference type="GeneID" id="14012881"/>
<dbReference type="KEGG" id="vg:14012881"/>
<keyword evidence="1" id="KW-0472">Membrane</keyword>
<dbReference type="Proteomes" id="UP000007524">
    <property type="component" value="Segment"/>
</dbReference>
<name>H6X4A0_9CAUD</name>
<keyword evidence="3" id="KW-1185">Reference proteome</keyword>
<evidence type="ECO:0000256" key="1">
    <source>
        <dbReference type="SAM" id="Phobius"/>
    </source>
</evidence>
<proteinExistence type="predicted"/>
<evidence type="ECO:0000313" key="3">
    <source>
        <dbReference type="Proteomes" id="UP000007524"/>
    </source>
</evidence>
<reference evidence="2 3" key="1">
    <citation type="journal article" date="2012" name="J. Virol.">
        <title>Genome of Klebsiella sp.-Infecting Bacteriophage vB_KleM_RaK2.</title>
        <authorList>
            <person name="Simoliunas E."/>
            <person name="Kaliniene L."/>
            <person name="Truncaite L."/>
            <person name="Klausa V."/>
            <person name="Zajanckauskaite A."/>
            <person name="Meskys R."/>
        </authorList>
    </citation>
    <scope>NUCLEOTIDE SEQUENCE [LARGE SCALE GENOMIC DNA]</scope>
</reference>
<dbReference type="RefSeq" id="YP_007007448.1">
    <property type="nucleotide sequence ID" value="NC_019526.1"/>
</dbReference>
<dbReference type="EMBL" id="JQ513383">
    <property type="protein sequence ID" value="AFA44566.1"/>
    <property type="molecule type" value="Genomic_DNA"/>
</dbReference>
<accession>H6X4A0</accession>
<keyword evidence="1" id="KW-0812">Transmembrane</keyword>
<feature type="transmembrane region" description="Helical" evidence="1">
    <location>
        <begin position="35"/>
        <end position="58"/>
    </location>
</feature>
<organism evidence="2 3">
    <name type="scientific">Klebsiella phage vB_KleM_RaK2</name>
    <dbReference type="NCBI Taxonomy" id="1147094"/>
    <lineage>
        <taxon>Viruses</taxon>
        <taxon>Duplodnaviria</taxon>
        <taxon>Heunggongvirae</taxon>
        <taxon>Uroviricota</taxon>
        <taxon>Caudoviricetes</taxon>
        <taxon>Alcyoneusvirus</taxon>
        <taxon>Alcyoneusvirus RaK2</taxon>
    </lineage>
</organism>
<protein>
    <submittedName>
        <fullName evidence="2">Uncharacterized protein</fullName>
    </submittedName>
</protein>
<keyword evidence="1" id="KW-1133">Transmembrane helix</keyword>
<sequence length="89" mass="10407">MPFLFMILYYLIIFPSYTIGDLVESKFGNKVGTEIKWIVVHLIVHLIIFALFIALPLWLFGVKILIIAIIFLVLEVICFYLIHKHNSKK</sequence>
<evidence type="ECO:0000313" key="2">
    <source>
        <dbReference type="EMBL" id="AFA44566.1"/>
    </source>
</evidence>